<reference evidence="3 4" key="1">
    <citation type="journal article" date="2014" name="Nat. Commun.">
        <title>Molecular traces of alternative social organization in a termite genome.</title>
        <authorList>
            <person name="Terrapon N."/>
            <person name="Li C."/>
            <person name="Robertson H.M."/>
            <person name="Ji L."/>
            <person name="Meng X."/>
            <person name="Booth W."/>
            <person name="Chen Z."/>
            <person name="Childers C.P."/>
            <person name="Glastad K.M."/>
            <person name="Gokhale K."/>
            <person name="Gowin J."/>
            <person name="Gronenberg W."/>
            <person name="Hermansen R.A."/>
            <person name="Hu H."/>
            <person name="Hunt B.G."/>
            <person name="Huylmans A.K."/>
            <person name="Khalil S.M."/>
            <person name="Mitchell R.D."/>
            <person name="Munoz-Torres M.C."/>
            <person name="Mustard J.A."/>
            <person name="Pan H."/>
            <person name="Reese J.T."/>
            <person name="Scharf M.E."/>
            <person name="Sun F."/>
            <person name="Vogel H."/>
            <person name="Xiao J."/>
            <person name="Yang W."/>
            <person name="Yang Z."/>
            <person name="Yang Z."/>
            <person name="Zhou J."/>
            <person name="Zhu J."/>
            <person name="Brent C.S."/>
            <person name="Elsik C.G."/>
            <person name="Goodisman M.A."/>
            <person name="Liberles D.A."/>
            <person name="Roe R.M."/>
            <person name="Vargo E.L."/>
            <person name="Vilcinskas A."/>
            <person name="Wang J."/>
            <person name="Bornberg-Bauer E."/>
            <person name="Korb J."/>
            <person name="Zhang G."/>
            <person name="Liebig J."/>
        </authorList>
    </citation>
    <scope>NUCLEOTIDE SEQUENCE [LARGE SCALE GENOMIC DNA]</scope>
    <source>
        <tissue evidence="3">Whole organism</tissue>
    </source>
</reference>
<evidence type="ECO:0000256" key="2">
    <source>
        <dbReference type="SAM" id="Phobius"/>
    </source>
</evidence>
<dbReference type="FunCoup" id="A0A067RBW6">
    <property type="interactions" value="784"/>
</dbReference>
<dbReference type="EMBL" id="KK852804">
    <property type="protein sequence ID" value="KDR16178.1"/>
    <property type="molecule type" value="Genomic_DNA"/>
</dbReference>
<dbReference type="InterPro" id="IPR008496">
    <property type="entry name" value="TMEM222/RTE1"/>
</dbReference>
<keyword evidence="2" id="KW-0812">Transmembrane</keyword>
<evidence type="ECO:0000256" key="1">
    <source>
        <dbReference type="SAM" id="MobiDB-lite"/>
    </source>
</evidence>
<dbReference type="InParanoid" id="A0A067RBW6"/>
<dbReference type="AlphaFoldDB" id="A0A067RBW6"/>
<dbReference type="PANTHER" id="PTHR20921">
    <property type="entry name" value="TRANSMEMBRANE PROTEIN 222"/>
    <property type="match status" value="1"/>
</dbReference>
<evidence type="ECO:0000313" key="3">
    <source>
        <dbReference type="EMBL" id="KDR16178.1"/>
    </source>
</evidence>
<evidence type="ECO:0008006" key="5">
    <source>
        <dbReference type="Google" id="ProtNLM"/>
    </source>
</evidence>
<sequence length="198" mass="22512">MTRSMSVMKSSESNHSNITTDTNNSATPGSKETLMDLFIDHQKQRYPFCVIWTPIPLLTWLFPFIGHMGIAMSSGIIRDFAGPYFVSEDNMAFGCPTKYWQLRPHLARGGKNGWDHAVTEASEEYKTRMHNLCCDNCHSHVAMALNLMHYDGSTNWNMVKLAFLMLLKGKYVSVAGLLKTWVPFVLLVCIFAIIYMFV</sequence>
<dbReference type="Proteomes" id="UP000027135">
    <property type="component" value="Unassembled WGS sequence"/>
</dbReference>
<feature type="transmembrane region" description="Helical" evidence="2">
    <location>
        <begin position="171"/>
        <end position="197"/>
    </location>
</feature>
<keyword evidence="2" id="KW-0472">Membrane</keyword>
<evidence type="ECO:0000313" key="4">
    <source>
        <dbReference type="Proteomes" id="UP000027135"/>
    </source>
</evidence>
<dbReference type="eggNOG" id="KOG3150">
    <property type="taxonomic scope" value="Eukaryota"/>
</dbReference>
<dbReference type="OMA" id="GKMKQFH"/>
<keyword evidence="4" id="KW-1185">Reference proteome</keyword>
<dbReference type="STRING" id="136037.A0A067RBW6"/>
<organism evidence="3 4">
    <name type="scientific">Zootermopsis nevadensis</name>
    <name type="common">Dampwood termite</name>
    <dbReference type="NCBI Taxonomy" id="136037"/>
    <lineage>
        <taxon>Eukaryota</taxon>
        <taxon>Metazoa</taxon>
        <taxon>Ecdysozoa</taxon>
        <taxon>Arthropoda</taxon>
        <taxon>Hexapoda</taxon>
        <taxon>Insecta</taxon>
        <taxon>Pterygota</taxon>
        <taxon>Neoptera</taxon>
        <taxon>Polyneoptera</taxon>
        <taxon>Dictyoptera</taxon>
        <taxon>Blattodea</taxon>
        <taxon>Blattoidea</taxon>
        <taxon>Termitoidae</taxon>
        <taxon>Termopsidae</taxon>
        <taxon>Zootermopsis</taxon>
    </lineage>
</organism>
<dbReference type="Pfam" id="PF05608">
    <property type="entry name" value="RTE1"/>
    <property type="match status" value="2"/>
</dbReference>
<protein>
    <recommendedName>
        <fullName evidence="5">Transmembrane protein 222</fullName>
    </recommendedName>
</protein>
<gene>
    <name evidence="3" type="ORF">L798_09592</name>
</gene>
<feature type="region of interest" description="Disordered" evidence="1">
    <location>
        <begin position="1"/>
        <end position="27"/>
    </location>
</feature>
<keyword evidence="2" id="KW-1133">Transmembrane helix</keyword>
<dbReference type="OrthoDB" id="267284at2759"/>
<proteinExistence type="predicted"/>
<name>A0A067RBW6_ZOONE</name>
<dbReference type="PANTHER" id="PTHR20921:SF0">
    <property type="entry name" value="TRANSMEMBRANE PROTEIN 222"/>
    <property type="match status" value="1"/>
</dbReference>
<accession>A0A067RBW6</accession>